<dbReference type="AlphaFoldDB" id="A0A975G060"/>
<keyword evidence="3" id="KW-1185">Reference proteome</keyword>
<dbReference type="KEGG" id="caul:KCG34_21180"/>
<evidence type="ECO:0000313" key="2">
    <source>
        <dbReference type="EMBL" id="QUD87536.1"/>
    </source>
</evidence>
<dbReference type="RefSeq" id="WP_211937588.1">
    <property type="nucleotide sequence ID" value="NZ_CP073078.1"/>
</dbReference>
<organism evidence="2 3">
    <name type="scientific">Phenylobacterium montanum</name>
    <dbReference type="NCBI Taxonomy" id="2823693"/>
    <lineage>
        <taxon>Bacteria</taxon>
        <taxon>Pseudomonadati</taxon>
        <taxon>Pseudomonadota</taxon>
        <taxon>Alphaproteobacteria</taxon>
        <taxon>Caulobacterales</taxon>
        <taxon>Caulobacteraceae</taxon>
        <taxon>Phenylobacterium</taxon>
    </lineage>
</organism>
<dbReference type="InterPro" id="IPR018037">
    <property type="entry name" value="FixH_proteobacterial"/>
</dbReference>
<dbReference type="Proteomes" id="UP000676409">
    <property type="component" value="Chromosome"/>
</dbReference>
<sequence>MSAAKPFRLTGWHVLGLFVLFFGTDIAINTGFIVYAVKTFPGEVAGEPYEAGIAYNKTLAEQAAEAKLGWAARVETPAPAGRGEAILVRWADKDGRPLTRLTVTGDIKRPATEAQNLNLRFAETEPGLYRAVAPAAPGAWDLSVTAANGQGEKRTAERRLIWR</sequence>
<keyword evidence="1" id="KW-1133">Transmembrane helix</keyword>
<proteinExistence type="predicted"/>
<name>A0A975G060_9CAUL</name>
<keyword evidence="1" id="KW-0472">Membrane</keyword>
<gene>
    <name evidence="2" type="ORF">KCG34_21180</name>
</gene>
<reference evidence="2" key="1">
    <citation type="submission" date="2021-04" db="EMBL/GenBank/DDBJ databases">
        <title>The complete genome sequence of Caulobacter sp. S6.</title>
        <authorList>
            <person name="Tang Y."/>
            <person name="Ouyang W."/>
            <person name="Liu Q."/>
            <person name="Huang B."/>
            <person name="Guo Z."/>
            <person name="Lei P."/>
        </authorList>
    </citation>
    <scope>NUCLEOTIDE SEQUENCE</scope>
    <source>
        <strain evidence="2">S6</strain>
    </source>
</reference>
<evidence type="ECO:0000256" key="1">
    <source>
        <dbReference type="SAM" id="Phobius"/>
    </source>
</evidence>
<dbReference type="Pfam" id="PF05751">
    <property type="entry name" value="FixH"/>
    <property type="match status" value="1"/>
</dbReference>
<feature type="transmembrane region" description="Helical" evidence="1">
    <location>
        <begin position="12"/>
        <end position="37"/>
    </location>
</feature>
<keyword evidence="1" id="KW-0812">Transmembrane</keyword>
<dbReference type="InterPro" id="IPR008620">
    <property type="entry name" value="FixH"/>
</dbReference>
<protein>
    <submittedName>
        <fullName evidence="2">FixH family protein</fullName>
    </submittedName>
</protein>
<dbReference type="EMBL" id="CP073078">
    <property type="protein sequence ID" value="QUD87536.1"/>
    <property type="molecule type" value="Genomic_DNA"/>
</dbReference>
<accession>A0A975G060</accession>
<evidence type="ECO:0000313" key="3">
    <source>
        <dbReference type="Proteomes" id="UP000676409"/>
    </source>
</evidence>
<dbReference type="PIRSF" id="PIRSF011386">
    <property type="entry name" value="FixH"/>
    <property type="match status" value="1"/>
</dbReference>